<dbReference type="EMBL" id="LT615367">
    <property type="protein sequence ID" value="SLM64899.1"/>
    <property type="molecule type" value="Genomic_DNA"/>
</dbReference>
<evidence type="ECO:0000313" key="2">
    <source>
        <dbReference type="EMBL" id="SLM64899.1"/>
    </source>
</evidence>
<organism evidence="2 3">
    <name type="scientific">Dickeya aquatica</name>
    <dbReference type="NCBI Taxonomy" id="1401087"/>
    <lineage>
        <taxon>Bacteria</taxon>
        <taxon>Pseudomonadati</taxon>
        <taxon>Pseudomonadota</taxon>
        <taxon>Gammaproteobacteria</taxon>
        <taxon>Enterobacterales</taxon>
        <taxon>Pectobacteriaceae</taxon>
        <taxon>Dickeya</taxon>
    </lineage>
</organism>
<gene>
    <name evidence="2" type="ORF">DAQ1742_04134</name>
</gene>
<reference evidence="2 3" key="1">
    <citation type="submission" date="2016-09" db="EMBL/GenBank/DDBJ databases">
        <authorList>
            <person name="Reverchon S."/>
            <person name="Nasser W."/>
            <person name="Leonard S."/>
            <person name="Brochier C."/>
            <person name="Duprey A."/>
        </authorList>
    </citation>
    <scope>NUCLEOTIDE SEQUENCE [LARGE SCALE GENOMIC DNA]</scope>
    <source>
        <strain evidence="2 3">174/2</strain>
    </source>
</reference>
<dbReference type="Proteomes" id="UP000294820">
    <property type="component" value="Chromosome 1"/>
</dbReference>
<name>A0A375AH03_9GAMM</name>
<evidence type="ECO:0000313" key="3">
    <source>
        <dbReference type="Proteomes" id="UP000294820"/>
    </source>
</evidence>
<proteinExistence type="predicted"/>
<protein>
    <submittedName>
        <fullName evidence="2">Uncharacterized protein</fullName>
    </submittedName>
</protein>
<feature type="region of interest" description="Disordered" evidence="1">
    <location>
        <begin position="1"/>
        <end position="20"/>
    </location>
</feature>
<sequence>MTNTLRTGIITGPHQGRNDKQKGAFIAPFLHPAQPVLLPP</sequence>
<dbReference type="KEGG" id="daq:DAQ1742_04134"/>
<accession>A0A375AH03</accession>
<keyword evidence="3" id="KW-1185">Reference proteome</keyword>
<evidence type="ECO:0000256" key="1">
    <source>
        <dbReference type="SAM" id="MobiDB-lite"/>
    </source>
</evidence>
<dbReference type="AlphaFoldDB" id="A0A375AH03"/>